<protein>
    <submittedName>
        <fullName evidence="3">Sorting nexin-17</fullName>
    </submittedName>
</protein>
<dbReference type="InterPro" id="IPR048763">
    <property type="entry name" value="SNX17-31_FERM_F1"/>
</dbReference>
<dbReference type="AlphaFoldDB" id="A0A0X3PRJ0"/>
<evidence type="ECO:0000256" key="1">
    <source>
        <dbReference type="SAM" id="MobiDB-lite"/>
    </source>
</evidence>
<dbReference type="Pfam" id="PF21273">
    <property type="entry name" value="SNX17-27-31_F1_FERM"/>
    <property type="match status" value="1"/>
</dbReference>
<organism evidence="3">
    <name type="scientific">Schistocephalus solidus</name>
    <name type="common">Tapeworm</name>
    <dbReference type="NCBI Taxonomy" id="70667"/>
    <lineage>
        <taxon>Eukaryota</taxon>
        <taxon>Metazoa</taxon>
        <taxon>Spiralia</taxon>
        <taxon>Lophotrochozoa</taxon>
        <taxon>Platyhelminthes</taxon>
        <taxon>Cestoda</taxon>
        <taxon>Eucestoda</taxon>
        <taxon>Diphyllobothriidea</taxon>
        <taxon>Diphyllobothriidae</taxon>
        <taxon>Schistocephalus</taxon>
    </lineage>
</organism>
<dbReference type="InterPro" id="IPR001683">
    <property type="entry name" value="PX_dom"/>
</dbReference>
<dbReference type="GO" id="GO:0032456">
    <property type="term" value="P:endocytic recycling"/>
    <property type="evidence" value="ECO:0007669"/>
    <property type="project" value="TreeGrafter"/>
</dbReference>
<dbReference type="InterPro" id="IPR036871">
    <property type="entry name" value="PX_dom_sf"/>
</dbReference>
<dbReference type="EMBL" id="GEEE01008672">
    <property type="protein sequence ID" value="JAP54553.1"/>
    <property type="molecule type" value="Transcribed_RNA"/>
</dbReference>
<dbReference type="PANTHER" id="PTHR12431:SF14">
    <property type="entry name" value="LD15323P"/>
    <property type="match status" value="1"/>
</dbReference>
<sequence length="685" mass="75145">MHFSISQTKMLKSDSEKSFTVYEIFLNGVFHSLARYRQFLSLYKALQTSASLSNFEFPPKLFSTSTEALFLRKLGLQKFLHIIESDPQLLTASATVQFFAHTREAYVRGLPSCDCEVSVRFLDRRQVTLPVRSTDTVDMVLRKVCSQVNIPVDLTYAFGLCLVRSSPEDEETEEVLIQRQLYRFECPVISLEEANKLGAPHFLLFRKCCMSLSVDEQLLANETTARLLYAQALTDLRVSSRNPLPPLRPNFSDFPSGHLSSTCWPSSVNLPESLPLQEVRATLHWCHTNVPLYGCMPIHFCLTDLADPKFESELNSNATISTQLGLRPADVYVGRDAIRVVLTGPFLTGPVSTTEGAEHSLAPEVQQHSTIIAESGATDASGDGTVMQQNVSAANSSDAFLLLNLPLIKIRSWQLITPEVDSDSVFSRLVIQYAGRNLLSHGLHAAVSIPKTAVKSLPDDPLATRYDIQSSANGDTTEITVPRFFIGRLHQVTITSDKQDQVYLLNELLLQLIDELTRSERQEPIFDSPSSRLPPNYLFRLQPDGCDPHYASSVSSLSEPDASTQRVREALVSGARTLSNNLKRLFHGGSGSPASGLSKGAIANPDASASRGPRPLLAQSADEAHQMLASDSDALVSTATDPGPQLLLPPPTPVSGGRLELRWDAGTHPSRPSATVPPEVDPLGQ</sequence>
<feature type="domain" description="PX" evidence="2">
    <location>
        <begin position="1"/>
        <end position="106"/>
    </location>
</feature>
<dbReference type="PROSITE" id="PS50195">
    <property type="entry name" value="PX"/>
    <property type="match status" value="1"/>
</dbReference>
<name>A0A0X3PRJ0_SCHSO</name>
<reference evidence="3" key="1">
    <citation type="submission" date="2016-01" db="EMBL/GenBank/DDBJ databases">
        <title>Reference transcriptome for the parasite Schistocephalus solidus: insights into the molecular evolution of parasitism.</title>
        <authorList>
            <person name="Hebert F.O."/>
            <person name="Grambauer S."/>
            <person name="Barber I."/>
            <person name="Landry C.R."/>
            <person name="Aubin-Horth N."/>
        </authorList>
    </citation>
    <scope>NUCLEOTIDE SEQUENCE</scope>
</reference>
<gene>
    <name evidence="3" type="primary">SNX17</name>
    <name evidence="3" type="ORF">TR126959</name>
</gene>
<dbReference type="Gene3D" id="3.30.1520.10">
    <property type="entry name" value="Phox-like domain"/>
    <property type="match status" value="1"/>
</dbReference>
<dbReference type="Pfam" id="PF00787">
    <property type="entry name" value="PX"/>
    <property type="match status" value="1"/>
</dbReference>
<accession>A0A0X3PRJ0</accession>
<feature type="region of interest" description="Disordered" evidence="1">
    <location>
        <begin position="584"/>
        <end position="685"/>
    </location>
</feature>
<dbReference type="GO" id="GO:0006886">
    <property type="term" value="P:intracellular protein transport"/>
    <property type="evidence" value="ECO:0007669"/>
    <property type="project" value="TreeGrafter"/>
</dbReference>
<dbReference type="GO" id="GO:0005769">
    <property type="term" value="C:early endosome"/>
    <property type="evidence" value="ECO:0007669"/>
    <property type="project" value="TreeGrafter"/>
</dbReference>
<evidence type="ECO:0000313" key="3">
    <source>
        <dbReference type="EMBL" id="JAP54553.1"/>
    </source>
</evidence>
<dbReference type="PANTHER" id="PTHR12431">
    <property type="entry name" value="SORTING NEXIN 17 AND 27"/>
    <property type="match status" value="1"/>
</dbReference>
<dbReference type="GO" id="GO:0035091">
    <property type="term" value="F:phosphatidylinositol binding"/>
    <property type="evidence" value="ECO:0007669"/>
    <property type="project" value="InterPro"/>
</dbReference>
<evidence type="ECO:0000259" key="2">
    <source>
        <dbReference type="PROSITE" id="PS50195"/>
    </source>
</evidence>
<dbReference type="Gene3D" id="3.10.20.90">
    <property type="entry name" value="Phosphatidylinositol 3-kinase Catalytic Subunit, Chain A, domain 1"/>
    <property type="match status" value="1"/>
</dbReference>
<proteinExistence type="predicted"/>
<dbReference type="SUPFAM" id="SSF64268">
    <property type="entry name" value="PX domain"/>
    <property type="match status" value="1"/>
</dbReference>